<comment type="caution">
    <text evidence="1">The sequence shown here is derived from an EMBL/GenBank/DDBJ whole genome shotgun (WGS) entry which is preliminary data.</text>
</comment>
<gene>
    <name evidence="1" type="ORF">GCM10022214_30070</name>
</gene>
<accession>A0ABP7VQ10</accession>
<proteinExistence type="predicted"/>
<evidence type="ECO:0000313" key="2">
    <source>
        <dbReference type="Proteomes" id="UP001500683"/>
    </source>
</evidence>
<evidence type="ECO:0000313" key="1">
    <source>
        <dbReference type="EMBL" id="GAA4072052.1"/>
    </source>
</evidence>
<reference evidence="2" key="1">
    <citation type="journal article" date="2019" name="Int. J. Syst. Evol. Microbiol.">
        <title>The Global Catalogue of Microorganisms (GCM) 10K type strain sequencing project: providing services to taxonomists for standard genome sequencing and annotation.</title>
        <authorList>
            <consortium name="The Broad Institute Genomics Platform"/>
            <consortium name="The Broad Institute Genome Sequencing Center for Infectious Disease"/>
            <person name="Wu L."/>
            <person name="Ma J."/>
        </authorList>
    </citation>
    <scope>NUCLEOTIDE SEQUENCE [LARGE SCALE GENOMIC DNA]</scope>
    <source>
        <strain evidence="2">JCM 16702</strain>
    </source>
</reference>
<dbReference type="RefSeq" id="WP_344946833.1">
    <property type="nucleotide sequence ID" value="NZ_BAAAZG010000017.1"/>
</dbReference>
<dbReference type="Proteomes" id="UP001500683">
    <property type="component" value="Unassembled WGS sequence"/>
</dbReference>
<evidence type="ECO:0008006" key="3">
    <source>
        <dbReference type="Google" id="ProtNLM"/>
    </source>
</evidence>
<organism evidence="1 2">
    <name type="scientific">Actinomadura miaoliensis</name>
    <dbReference type="NCBI Taxonomy" id="430685"/>
    <lineage>
        <taxon>Bacteria</taxon>
        <taxon>Bacillati</taxon>
        <taxon>Actinomycetota</taxon>
        <taxon>Actinomycetes</taxon>
        <taxon>Streptosporangiales</taxon>
        <taxon>Thermomonosporaceae</taxon>
        <taxon>Actinomadura</taxon>
    </lineage>
</organism>
<keyword evidence="2" id="KW-1185">Reference proteome</keyword>
<name>A0ABP7VQ10_9ACTN</name>
<dbReference type="EMBL" id="BAAAZG010000017">
    <property type="protein sequence ID" value="GAA4072052.1"/>
    <property type="molecule type" value="Genomic_DNA"/>
</dbReference>
<protein>
    <recommendedName>
        <fullName evidence="3">Crotonobetainyl-CoA--carnitine CoA-transferase</fullName>
    </recommendedName>
</protein>
<sequence length="268" mass="30711">MIDERSAGPVLVRVAQRHVDHRLKRRDAPGHEISRRGEARLSLDEELCRRMADHHHAAPALQDDAGLRAQYRELKRRTAELYRSITTEAGITVRPWTSPGQPYRDSRDLRRRVRSSGVLWVYPTRAGHGPSCATDRRHPMREPSGVQVDGVELCHNDLFRAVHDVFGHLMFGHGFGPAGEFRAAFCQMALYPPDVHPVLFTEQVGQVAWFFYGPHLRLRDGRLPRRGEPGYVPPHHRPYPQQKVFRFAEEFVEAFPRMFDLGATGEES</sequence>